<accession>A0A0D8HD67</accession>
<comment type="caution">
    <text evidence="2">The sequence shown here is derived from an EMBL/GenBank/DDBJ whole genome shotgun (WGS) entry which is preliminary data.</text>
</comment>
<protein>
    <recommendedName>
        <fullName evidence="1">LarA-like N-terminal domain-containing protein</fullName>
    </recommendedName>
</protein>
<proteinExistence type="predicted"/>
<evidence type="ECO:0000313" key="3">
    <source>
        <dbReference type="Proteomes" id="UP000032360"/>
    </source>
</evidence>
<dbReference type="InterPro" id="IPR018657">
    <property type="entry name" value="LarA-like_N"/>
</dbReference>
<reference evidence="2 3" key="1">
    <citation type="submission" date="2015-01" db="EMBL/GenBank/DDBJ databases">
        <title>Draft genome of the acidophilic iron oxidizer Acidithrix ferrooxidans strain Py-F3.</title>
        <authorList>
            <person name="Poehlein A."/>
            <person name="Eisen S."/>
            <person name="Schloemann M."/>
            <person name="Johnson B.D."/>
            <person name="Daniel R."/>
            <person name="Muehling M."/>
        </authorList>
    </citation>
    <scope>NUCLEOTIDE SEQUENCE [LARGE SCALE GENOMIC DNA]</scope>
    <source>
        <strain evidence="2 3">Py-F3</strain>
    </source>
</reference>
<evidence type="ECO:0000259" key="1">
    <source>
        <dbReference type="Pfam" id="PF09861"/>
    </source>
</evidence>
<dbReference type="PANTHER" id="PTHR33171:SF17">
    <property type="entry name" value="LARA-LIKE N-TERMINAL DOMAIN-CONTAINING PROTEIN"/>
    <property type="match status" value="1"/>
</dbReference>
<dbReference type="AlphaFoldDB" id="A0A0D8HD67"/>
<dbReference type="PANTHER" id="PTHR33171">
    <property type="entry name" value="LAR_N DOMAIN-CONTAINING PROTEIN"/>
    <property type="match status" value="1"/>
</dbReference>
<feature type="domain" description="LarA-like N-terminal" evidence="1">
    <location>
        <begin position="32"/>
        <end position="181"/>
    </location>
</feature>
<dbReference type="EMBL" id="JXYS01000113">
    <property type="protein sequence ID" value="KJF15890.1"/>
    <property type="molecule type" value="Genomic_DNA"/>
</dbReference>
<dbReference type="OrthoDB" id="9770545at2"/>
<evidence type="ECO:0000313" key="2">
    <source>
        <dbReference type="EMBL" id="KJF15890.1"/>
    </source>
</evidence>
<organism evidence="2 3">
    <name type="scientific">Acidithrix ferrooxidans</name>
    <dbReference type="NCBI Taxonomy" id="1280514"/>
    <lineage>
        <taxon>Bacteria</taxon>
        <taxon>Bacillati</taxon>
        <taxon>Actinomycetota</taxon>
        <taxon>Acidimicrobiia</taxon>
        <taxon>Acidimicrobiales</taxon>
        <taxon>Acidimicrobiaceae</taxon>
        <taxon>Acidithrix</taxon>
    </lineage>
</organism>
<keyword evidence="3" id="KW-1185">Reference proteome</keyword>
<dbReference type="Pfam" id="PF09861">
    <property type="entry name" value="Lar_N"/>
    <property type="match status" value="1"/>
</dbReference>
<dbReference type="InterPro" id="IPR043166">
    <property type="entry name" value="LarA-like_C"/>
</dbReference>
<dbReference type="STRING" id="1280514.AXFE_32670"/>
<name>A0A0D8HD67_9ACTN</name>
<dbReference type="GO" id="GO:0050043">
    <property type="term" value="F:lactate racemase activity"/>
    <property type="evidence" value="ECO:0007669"/>
    <property type="project" value="InterPro"/>
</dbReference>
<sequence length="423" mass="46758">MDNDKSIMISNPGGIERSDLISLIKELAAKINHRSIAIVGPDFSRLHSKSGEIADIIHHIFGDRIKAIIPALGTHVGMSNFEKETMYRSFEPASFIDHDFIHQTEAVGSISQDVVEETMEMEGLFDLPISINRHLLSDEFDLFISIGQLLPHEVIGISGGVKNVLVGLGGRPTIEASHFLSALWGIERTLGNPKTAVRDLLNNAIEVLLQKSAPILFVDTVLNPQAEESKKLTYISLSLATGDSPRDRGFEEGAQISAQTNIFDLPQKQSEIYAYLDPAIYKSTWIGNKAIYRTRLALGDDATLKIFALGIDRFGEEQGLESIIKRYGYHGNEAIELMRKDGVLEGNLAGAAHILHGSTFGRFKVEYYAPLLGRKKVEGVGFSFIDSDEGFKQPSESNLFEYDENGCIHIFQPGVALWRAKDV</sequence>
<dbReference type="Proteomes" id="UP000032360">
    <property type="component" value="Unassembled WGS sequence"/>
</dbReference>
<gene>
    <name evidence="2" type="ORF">AXFE_32670</name>
</gene>
<dbReference type="Gene3D" id="3.90.226.30">
    <property type="match status" value="1"/>
</dbReference>
<dbReference type="RefSeq" id="WP_052606922.1">
    <property type="nucleotide sequence ID" value="NZ_JXYS01000113.1"/>
</dbReference>
<dbReference type="InterPro" id="IPR048068">
    <property type="entry name" value="LarA-like"/>
</dbReference>
<dbReference type="Gene3D" id="3.40.50.11440">
    <property type="match status" value="1"/>
</dbReference>